<dbReference type="PANTHER" id="PTHR34370">
    <property type="entry name" value="OS04G0600100 PROTEIN"/>
    <property type="match status" value="1"/>
</dbReference>
<feature type="signal peptide" evidence="2">
    <location>
        <begin position="1"/>
        <end position="18"/>
    </location>
</feature>
<feature type="transmembrane region" description="Helical" evidence="1">
    <location>
        <begin position="170"/>
        <end position="189"/>
    </location>
</feature>
<reference evidence="3" key="1">
    <citation type="submission" date="2021-02" db="EMBL/GenBank/DDBJ databases">
        <title>First Annotated Genome of the Yellow-green Alga Tribonema minus.</title>
        <authorList>
            <person name="Mahan K.M."/>
        </authorList>
    </citation>
    <scope>NUCLEOTIDE SEQUENCE</scope>
    <source>
        <strain evidence="3">UTEX B ZZ1240</strain>
    </source>
</reference>
<sequence length="258" mass="26980">MKRACCLSLASLVVGVAAFAPTARPLVPVQHRCTGLASRGARRYVDRKSALVCMQSESSDAAEAAAEAEAELAAAIESVKADSTSAPVADAPAGTVAVEVAVPDPAKRGPVGKVKLFFSGDGKNRQKLAKMGLYAVLSYGFVSNASYAICLSVSWYLASKRSGLSPLAPGQWQFFLSVYGGLFVFNNIIRPARLALSLALAPAFDRLIAFIMAKTKRSRAVATAICVFFVNVLGTTALMSGGILLASLFSGVPVFVPK</sequence>
<dbReference type="Proteomes" id="UP000664859">
    <property type="component" value="Unassembled WGS sequence"/>
</dbReference>
<feature type="transmembrane region" description="Helical" evidence="1">
    <location>
        <begin position="133"/>
        <end position="158"/>
    </location>
</feature>
<accession>A0A835YJB4</accession>
<keyword evidence="4" id="KW-1185">Reference proteome</keyword>
<dbReference type="AlphaFoldDB" id="A0A835YJB4"/>
<feature type="chain" id="PRO_5032636033" evidence="2">
    <location>
        <begin position="19"/>
        <end position="258"/>
    </location>
</feature>
<evidence type="ECO:0000256" key="1">
    <source>
        <dbReference type="SAM" id="Phobius"/>
    </source>
</evidence>
<dbReference type="PANTHER" id="PTHR34370:SF1">
    <property type="entry name" value="OS04G0600100 PROTEIN"/>
    <property type="match status" value="1"/>
</dbReference>
<keyword evidence="1" id="KW-0812">Transmembrane</keyword>
<evidence type="ECO:0000313" key="4">
    <source>
        <dbReference type="Proteomes" id="UP000664859"/>
    </source>
</evidence>
<proteinExistence type="predicted"/>
<comment type="caution">
    <text evidence="3">The sequence shown here is derived from an EMBL/GenBank/DDBJ whole genome shotgun (WGS) entry which is preliminary data.</text>
</comment>
<keyword evidence="1" id="KW-0472">Membrane</keyword>
<keyword evidence="2" id="KW-0732">Signal</keyword>
<keyword evidence="1" id="KW-1133">Transmembrane helix</keyword>
<evidence type="ECO:0000313" key="3">
    <source>
        <dbReference type="EMBL" id="KAG5176417.1"/>
    </source>
</evidence>
<protein>
    <submittedName>
        <fullName evidence="3">Uncharacterized protein</fullName>
    </submittedName>
</protein>
<dbReference type="OrthoDB" id="496991at2759"/>
<name>A0A835YJB4_9STRA</name>
<feature type="transmembrane region" description="Helical" evidence="1">
    <location>
        <begin position="220"/>
        <end position="249"/>
    </location>
</feature>
<organism evidence="3 4">
    <name type="scientific">Tribonema minus</name>
    <dbReference type="NCBI Taxonomy" id="303371"/>
    <lineage>
        <taxon>Eukaryota</taxon>
        <taxon>Sar</taxon>
        <taxon>Stramenopiles</taxon>
        <taxon>Ochrophyta</taxon>
        <taxon>PX clade</taxon>
        <taxon>Xanthophyceae</taxon>
        <taxon>Tribonematales</taxon>
        <taxon>Tribonemataceae</taxon>
        <taxon>Tribonema</taxon>
    </lineage>
</organism>
<gene>
    <name evidence="3" type="ORF">JKP88DRAFT_261505</name>
</gene>
<evidence type="ECO:0000256" key="2">
    <source>
        <dbReference type="SAM" id="SignalP"/>
    </source>
</evidence>
<dbReference type="EMBL" id="JAFCMP010000536">
    <property type="protein sequence ID" value="KAG5176417.1"/>
    <property type="molecule type" value="Genomic_DNA"/>
</dbReference>